<reference evidence="1 2" key="2">
    <citation type="submission" date="2018-03" db="EMBL/GenBank/DDBJ databases">
        <title>The ancient ancestry and fast evolution of plastids.</title>
        <authorList>
            <person name="Moore K.R."/>
            <person name="Magnabosco C."/>
            <person name="Momper L."/>
            <person name="Gold D.A."/>
            <person name="Bosak T."/>
            <person name="Fournier G.P."/>
        </authorList>
    </citation>
    <scope>NUCLEOTIDE SEQUENCE [LARGE SCALE GENOMIC DNA]</scope>
    <source>
        <strain evidence="1 2">CCAP 1448/3</strain>
    </source>
</reference>
<dbReference type="EMBL" id="PVWJ01000193">
    <property type="protein sequence ID" value="PSB00548.1"/>
    <property type="molecule type" value="Genomic_DNA"/>
</dbReference>
<gene>
    <name evidence="1" type="ORF">C7B64_22970</name>
</gene>
<dbReference type="AlphaFoldDB" id="A0A2T1BX64"/>
<keyword evidence="2" id="KW-1185">Reference proteome</keyword>
<name>A0A2T1BX64_9CYAN</name>
<comment type="caution">
    <text evidence="1">The sequence shown here is derived from an EMBL/GenBank/DDBJ whole genome shotgun (WGS) entry which is preliminary data.</text>
</comment>
<accession>A0A2T1BX64</accession>
<protein>
    <submittedName>
        <fullName evidence="1">Uncharacterized protein</fullName>
    </submittedName>
</protein>
<evidence type="ECO:0000313" key="1">
    <source>
        <dbReference type="EMBL" id="PSB00548.1"/>
    </source>
</evidence>
<reference evidence="1 2" key="1">
    <citation type="submission" date="2018-02" db="EMBL/GenBank/DDBJ databases">
        <authorList>
            <person name="Cohen D.B."/>
            <person name="Kent A.D."/>
        </authorList>
    </citation>
    <scope>NUCLEOTIDE SEQUENCE [LARGE SCALE GENOMIC DNA]</scope>
    <source>
        <strain evidence="1 2">CCAP 1448/3</strain>
    </source>
</reference>
<organism evidence="1 2">
    <name type="scientific">Merismopedia glauca CCAP 1448/3</name>
    <dbReference type="NCBI Taxonomy" id="1296344"/>
    <lineage>
        <taxon>Bacteria</taxon>
        <taxon>Bacillati</taxon>
        <taxon>Cyanobacteriota</taxon>
        <taxon>Cyanophyceae</taxon>
        <taxon>Synechococcales</taxon>
        <taxon>Merismopediaceae</taxon>
        <taxon>Merismopedia</taxon>
    </lineage>
</organism>
<proteinExistence type="predicted"/>
<evidence type="ECO:0000313" key="2">
    <source>
        <dbReference type="Proteomes" id="UP000238762"/>
    </source>
</evidence>
<dbReference type="Proteomes" id="UP000238762">
    <property type="component" value="Unassembled WGS sequence"/>
</dbReference>
<sequence>MREEDEVIKSNTVNIKQSFRIQVGSNTVISCHSQTVNLIADGEMLSLSFDHYCVNQLSEIIAHLQKIETEIISEQLARLQKHRHQVSLPEISSEYRNLEC</sequence>
<dbReference type="PROSITE" id="PS51257">
    <property type="entry name" value="PROKAR_LIPOPROTEIN"/>
    <property type="match status" value="1"/>
</dbReference>